<dbReference type="RefSeq" id="WP_172235297.1">
    <property type="nucleotide sequence ID" value="NZ_JABFDP010000001.1"/>
</dbReference>
<proteinExistence type="predicted"/>
<dbReference type="PROSITE" id="PS00455">
    <property type="entry name" value="AMP_BINDING"/>
    <property type="match status" value="1"/>
</dbReference>
<comment type="caution">
    <text evidence="3">The sequence shown here is derived from an EMBL/GenBank/DDBJ whole genome shotgun (WGS) entry which is preliminary data.</text>
</comment>
<dbReference type="Proteomes" id="UP001314635">
    <property type="component" value="Unassembled WGS sequence"/>
</dbReference>
<dbReference type="SUPFAM" id="SSF56801">
    <property type="entry name" value="Acetyl-CoA synthetase-like"/>
    <property type="match status" value="1"/>
</dbReference>
<dbReference type="PANTHER" id="PTHR43767">
    <property type="entry name" value="LONG-CHAIN-FATTY-ACID--COA LIGASE"/>
    <property type="match status" value="1"/>
</dbReference>
<dbReference type="PANTHER" id="PTHR43767:SF1">
    <property type="entry name" value="NONRIBOSOMAL PEPTIDE SYNTHASE PES1 (EUROFUNG)-RELATED"/>
    <property type="match status" value="1"/>
</dbReference>
<dbReference type="Pfam" id="PF00501">
    <property type="entry name" value="AMP-binding"/>
    <property type="match status" value="1"/>
</dbReference>
<evidence type="ECO:0000313" key="3">
    <source>
        <dbReference type="EMBL" id="MBR1137876.1"/>
    </source>
</evidence>
<dbReference type="InterPro" id="IPR042099">
    <property type="entry name" value="ANL_N_sf"/>
</dbReference>
<name>A0ABS5G9S3_9BRAD</name>
<dbReference type="InterPro" id="IPR025110">
    <property type="entry name" value="AMP-bd_C"/>
</dbReference>
<dbReference type="Gene3D" id="3.40.50.12780">
    <property type="entry name" value="N-terminal domain of ligase-like"/>
    <property type="match status" value="1"/>
</dbReference>
<reference evidence="4" key="1">
    <citation type="journal article" date="2021" name="ISME J.">
        <title>Evolutionary origin and ecological implication of a unique nif island in free-living Bradyrhizobium lineages.</title>
        <authorList>
            <person name="Tao J."/>
        </authorList>
    </citation>
    <scope>NUCLEOTIDE SEQUENCE [LARGE SCALE GENOMIC DNA]</scope>
    <source>
        <strain evidence="4">SZCCT0094</strain>
    </source>
</reference>
<sequence length="532" mass="58409">MTNLDATGGVAGPGRIGRVAIGDLLKRAARRFPERVAITDGSRQVTFTELERDANRFANYLVAKGLKPGEKIATVCNNSIEFVKALFGIHRAGLVWVPINTMLGPADMDYILGHAEVRFAIIDDNLHAQPERRAALEKRGAELIAIDLTGTAKAAELASFNELILGQSEIEPDIAINDRDLAMIIYTSGTTSRPKGAMHCHLAVVMAVMSNCIEMQLSRDDGITGQFPLFHCAGHVLLLSYLSVGGRMALMRGFDPVACMEAIVRDRLTVFVGLPLMYQAILDHPRRKEFDLSYLRTCLYTMAPMGRPLLERAIKELCPNFVLTSGQTEMYPATTMSRPEVQLNRFGNYWGESLFVNETAIMDDAGNLLPPGEIGELVHRGPNVMMGYYKDPQSTEDARKFGWHHTGDLAVIENGEVLFLDRKKDMIKSGGENVASVKIEETLLAHPAVQNAAVVGLPHPQWGEAVSAFVKLKPGAQASETELLEHCRKSLGGFQVPKLVRVLAEMPMTATGKLRKVELRQAYGDHFAAKSA</sequence>
<keyword evidence="4" id="KW-1185">Reference proteome</keyword>
<dbReference type="InterPro" id="IPR020845">
    <property type="entry name" value="AMP-binding_CS"/>
</dbReference>
<evidence type="ECO:0000259" key="2">
    <source>
        <dbReference type="Pfam" id="PF13193"/>
    </source>
</evidence>
<dbReference type="InterPro" id="IPR000873">
    <property type="entry name" value="AMP-dep_synth/lig_dom"/>
</dbReference>
<feature type="domain" description="AMP-binding enzyme C-terminal" evidence="2">
    <location>
        <begin position="438"/>
        <end position="513"/>
    </location>
</feature>
<accession>A0ABS5G9S3</accession>
<dbReference type="Gene3D" id="3.30.300.30">
    <property type="match status" value="1"/>
</dbReference>
<dbReference type="Pfam" id="PF13193">
    <property type="entry name" value="AMP-binding_C"/>
    <property type="match status" value="1"/>
</dbReference>
<dbReference type="InterPro" id="IPR045851">
    <property type="entry name" value="AMP-bd_C_sf"/>
</dbReference>
<dbReference type="InterPro" id="IPR050237">
    <property type="entry name" value="ATP-dep_AMP-bd_enzyme"/>
</dbReference>
<evidence type="ECO:0000259" key="1">
    <source>
        <dbReference type="Pfam" id="PF00501"/>
    </source>
</evidence>
<feature type="domain" description="AMP-dependent synthetase/ligase" evidence="1">
    <location>
        <begin position="26"/>
        <end position="389"/>
    </location>
</feature>
<protein>
    <submittedName>
        <fullName evidence="3">AMP-binding protein</fullName>
    </submittedName>
</protein>
<dbReference type="EMBL" id="JAFCLK010000017">
    <property type="protein sequence ID" value="MBR1137876.1"/>
    <property type="molecule type" value="Genomic_DNA"/>
</dbReference>
<organism evidence="3 4">
    <name type="scientific">Bradyrhizobium denitrificans</name>
    <dbReference type="NCBI Taxonomy" id="2734912"/>
    <lineage>
        <taxon>Bacteria</taxon>
        <taxon>Pseudomonadati</taxon>
        <taxon>Pseudomonadota</taxon>
        <taxon>Alphaproteobacteria</taxon>
        <taxon>Hyphomicrobiales</taxon>
        <taxon>Nitrobacteraceae</taxon>
        <taxon>Bradyrhizobium</taxon>
    </lineage>
</organism>
<evidence type="ECO:0000313" key="4">
    <source>
        <dbReference type="Proteomes" id="UP001314635"/>
    </source>
</evidence>
<gene>
    <name evidence="3" type="ORF">JQ619_19060</name>
</gene>